<evidence type="ECO:0000313" key="2">
    <source>
        <dbReference type="EMBL" id="MBK0381650.1"/>
    </source>
</evidence>
<reference evidence="2 3" key="1">
    <citation type="submission" date="2020-12" db="EMBL/GenBank/DDBJ databases">
        <title>Bacterial novel species Pedobacter sp. SD-b isolated from soil.</title>
        <authorList>
            <person name="Jung H.-Y."/>
        </authorList>
    </citation>
    <scope>NUCLEOTIDE SEQUENCE [LARGE SCALE GENOMIC DNA]</scope>
    <source>
        <strain evidence="2 3">SD-b</strain>
    </source>
</reference>
<organism evidence="2 3">
    <name type="scientific">Pedobacter segetis</name>
    <dbReference type="NCBI Taxonomy" id="2793069"/>
    <lineage>
        <taxon>Bacteria</taxon>
        <taxon>Pseudomonadati</taxon>
        <taxon>Bacteroidota</taxon>
        <taxon>Sphingobacteriia</taxon>
        <taxon>Sphingobacteriales</taxon>
        <taxon>Sphingobacteriaceae</taxon>
        <taxon>Pedobacter</taxon>
    </lineage>
</organism>
<dbReference type="InterPro" id="IPR012334">
    <property type="entry name" value="Pectin_lyas_fold"/>
</dbReference>
<gene>
    <name evidence="2" type="ORF">I5M32_01640</name>
</gene>
<dbReference type="InterPro" id="IPR006626">
    <property type="entry name" value="PbH1"/>
</dbReference>
<evidence type="ECO:0000313" key="3">
    <source>
        <dbReference type="Proteomes" id="UP000660024"/>
    </source>
</evidence>
<comment type="caution">
    <text evidence="2">The sequence shown here is derived from an EMBL/GenBank/DDBJ whole genome shotgun (WGS) entry which is preliminary data.</text>
</comment>
<dbReference type="SMART" id="SM00710">
    <property type="entry name" value="PbH1"/>
    <property type="match status" value="12"/>
</dbReference>
<feature type="domain" description="Right handed beta helix" evidence="1">
    <location>
        <begin position="363"/>
        <end position="507"/>
    </location>
</feature>
<protein>
    <submittedName>
        <fullName evidence="2">Right-handed parallel beta-helix repeat-containing protein</fullName>
    </submittedName>
</protein>
<dbReference type="Proteomes" id="UP000660024">
    <property type="component" value="Unassembled WGS sequence"/>
</dbReference>
<dbReference type="InterPro" id="IPR039448">
    <property type="entry name" value="Beta_helix"/>
</dbReference>
<dbReference type="SUPFAM" id="SSF51126">
    <property type="entry name" value="Pectin lyase-like"/>
    <property type="match status" value="2"/>
</dbReference>
<proteinExistence type="predicted"/>
<evidence type="ECO:0000259" key="1">
    <source>
        <dbReference type="Pfam" id="PF13229"/>
    </source>
</evidence>
<keyword evidence="3" id="KW-1185">Reference proteome</keyword>
<dbReference type="InterPro" id="IPR011050">
    <property type="entry name" value="Pectin_lyase_fold/virulence"/>
</dbReference>
<name>A0ABS1BFL7_9SPHI</name>
<accession>A0ABS1BFL7</accession>
<sequence length="597" mass="64364">MFVLEKIISVIMLNSIFERKQQKMTFSVLLLTLCTSFLGCKKEEVIIDKKILSTAAISQSMLLNSPYKAGSDITSLLQSDVNQENEILIPEGTYYISKPITKTNGTINIKSDGAILQMVPSFPSGKKNLSAGFILTGLSNISIDGLTIDGNRDNLLNAGKNWTNYIMGIQILASSNISIKNCDIINAPSISFNILNSSNIELVNCSSVNGMFHGIVFQNCTNAIASRSKVIGIGNQGNDVRKGGIGMLGIGGDHLSFTDNDIENTSDTGTKTEGSNFVTWSGNTLKNCGKDGIKFQNLIAGENPGVEANLDFVTDAKIMNNTIDQIYNGRNDGSSLIQVWNAHNVEVTGNLITGGSKTGQEDGICIWSDTDINAKYITVSGNTIKNTNRFIYLSKVSNATITENNCENLVAPKTKYDGFTAEYSDKISVTNNLFRRSATGAIDGFAAKMYESANFELQNNKLENAYNALELSFVSSDSSSVSNNQMDNFSSYAISVYSTTTGTVLNSLKLMGNTLSRAGMATGYSAVIRVDPTNLSIDDLDLSNTKIIGNARFGDVGLEVKSDLKKVNTLNLTGFSVTGNVFYPASVDLTACKTILK</sequence>
<dbReference type="Pfam" id="PF13229">
    <property type="entry name" value="Beta_helix"/>
    <property type="match status" value="1"/>
</dbReference>
<dbReference type="EMBL" id="JAEHFY010000002">
    <property type="protein sequence ID" value="MBK0381650.1"/>
    <property type="molecule type" value="Genomic_DNA"/>
</dbReference>
<dbReference type="Gene3D" id="2.160.20.10">
    <property type="entry name" value="Single-stranded right-handed beta-helix, Pectin lyase-like"/>
    <property type="match status" value="2"/>
</dbReference>